<evidence type="ECO:0000313" key="1">
    <source>
        <dbReference type="EMBL" id="RPD59390.1"/>
    </source>
</evidence>
<proteinExistence type="predicted"/>
<reference evidence="1" key="1">
    <citation type="journal article" date="2018" name="Genome Biol. Evol.">
        <title>Genomics and development of Lentinus tigrinus, a white-rot wood-decaying mushroom with dimorphic fruiting bodies.</title>
        <authorList>
            <person name="Wu B."/>
            <person name="Xu Z."/>
            <person name="Knudson A."/>
            <person name="Carlson A."/>
            <person name="Chen N."/>
            <person name="Kovaka S."/>
            <person name="LaButti K."/>
            <person name="Lipzen A."/>
            <person name="Pennachio C."/>
            <person name="Riley R."/>
            <person name="Schakwitz W."/>
            <person name="Umezawa K."/>
            <person name="Ohm R.A."/>
            <person name="Grigoriev I.V."/>
            <person name="Nagy L.G."/>
            <person name="Gibbons J."/>
            <person name="Hibbett D."/>
        </authorList>
    </citation>
    <scope>NUCLEOTIDE SEQUENCE [LARGE SCALE GENOMIC DNA]</scope>
    <source>
        <strain evidence="1">ALCF2SS1-6</strain>
    </source>
</reference>
<dbReference type="EMBL" id="ML122270">
    <property type="protein sequence ID" value="RPD59390.1"/>
    <property type="molecule type" value="Genomic_DNA"/>
</dbReference>
<dbReference type="AlphaFoldDB" id="A0A5C2S6Q3"/>
<dbReference type="SUPFAM" id="SSF52047">
    <property type="entry name" value="RNI-like"/>
    <property type="match status" value="1"/>
</dbReference>
<dbReference type="STRING" id="1328759.A0A5C2S6Q3"/>
<dbReference type="InterPro" id="IPR032675">
    <property type="entry name" value="LRR_dom_sf"/>
</dbReference>
<sequence>MDGSVMNGASPVHIEDMTRVVLSQLEREAPELSGDTIKKCLELLANTASHLSEVANARVPFCALPIDILNQIMEAITDPLELSKEDADFRFEPFWLSAARNSDMLVPITRTCRYLRKVALSNPLLWKTLTTHSTPSIPFSQLQRLCDGVPLTLVVAPSKDFTNILDAFYPSHAHHVRELHFTEIGHRHINYVRSLMQHSTPALTSYAFCGRTGDISKWPTHELPLPLTSAALLRDLYIRDVPLLPSIALPHLTHLALSKIEMRGLHTAVANVLSLCPNLEALVLAQLFQIDSATPDPQPLHMKKLRRLTLYGMTQTSLQYYLTLLPRGSPQSATQLLSSFETASVLPNGTFENTTRIAFTYARPATPSFSRPHHTELTMTTPDRVVHVVQELMNRSPLSGLQYALGGWYEGLSVHSARLSQVREVWFTNMCRANAEESQVVHSIVALLPALETLVITEEYAGNVHPVSPNLSLCPSAHDPSFQSRRLKNLRIACGLSSRSDPTHSYVLYALLFADMLAQLKTGAYDYLEHLVVLAVRQLVISEADLAQLREHFSTVKAEYVDVLPGMPVPACCNEPRAGIKWTGALW</sequence>
<dbReference type="Gene3D" id="3.80.10.10">
    <property type="entry name" value="Ribonuclease Inhibitor"/>
    <property type="match status" value="1"/>
</dbReference>
<accession>A0A5C2S6Q3</accession>
<keyword evidence="2" id="KW-1185">Reference proteome</keyword>
<name>A0A5C2S6Q3_9APHY</name>
<evidence type="ECO:0000313" key="2">
    <source>
        <dbReference type="Proteomes" id="UP000313359"/>
    </source>
</evidence>
<gene>
    <name evidence="1" type="ORF">L227DRAFT_159588</name>
</gene>
<dbReference type="OrthoDB" id="2743765at2759"/>
<protein>
    <submittedName>
        <fullName evidence="1">Uncharacterized protein</fullName>
    </submittedName>
</protein>
<organism evidence="1 2">
    <name type="scientific">Lentinus tigrinus ALCF2SS1-6</name>
    <dbReference type="NCBI Taxonomy" id="1328759"/>
    <lineage>
        <taxon>Eukaryota</taxon>
        <taxon>Fungi</taxon>
        <taxon>Dikarya</taxon>
        <taxon>Basidiomycota</taxon>
        <taxon>Agaricomycotina</taxon>
        <taxon>Agaricomycetes</taxon>
        <taxon>Polyporales</taxon>
        <taxon>Polyporaceae</taxon>
        <taxon>Lentinus</taxon>
    </lineage>
</organism>
<dbReference type="Proteomes" id="UP000313359">
    <property type="component" value="Unassembled WGS sequence"/>
</dbReference>